<evidence type="ECO:0000313" key="3">
    <source>
        <dbReference type="EMBL" id="MFC3453244.1"/>
    </source>
</evidence>
<sequence>MDEPLQKAVVMVDVAGFGARSNPHQLTVREWLFSTLEEILVGKGRSRPGFSLDERGDGALIVIPPDISLTRVVRVFTVDLARRVRERNDAGPVTQRIALRVALHVGLVHADPWGSVGSDVNLVARLEGAKTFRRMMRSAEADFGVIVSGAVYEQVVRHHYEDIDPADYRRISVSSKETRTRAWVTFAGAGSPSKRRRFDKSRNRALFALTAALVVIVVAGAVLIAVPSATEDDPVYRIPFTAHAEYLLEDYPTAVHSESLTPDGIPGSRYCRDLESEVVRRGGWFASGTPVRLTLIGLGSRTVVIRGIQARIVERGKPATGTAFACAPWNSAHPSIPLGVDLDAPDPRVRKASEQVNGSPSYFADTVVELAPTESATFDIKPITEDCACGWVVHLSYVDEGQVRETEIGGKAGQLLRTSSVQSAGQRYSETGGVWRRSQGER</sequence>
<dbReference type="Proteomes" id="UP001595645">
    <property type="component" value="Unassembled WGS sequence"/>
</dbReference>
<proteinExistence type="predicted"/>
<dbReference type="Gene3D" id="3.30.70.1230">
    <property type="entry name" value="Nucleotide cyclase"/>
    <property type="match status" value="1"/>
</dbReference>
<dbReference type="InterPro" id="IPR029787">
    <property type="entry name" value="Nucleotide_cyclase"/>
</dbReference>
<name>A0ABV7P2I0_9PSEU</name>
<feature type="domain" description="Guanylate cyclase" evidence="2">
    <location>
        <begin position="8"/>
        <end position="127"/>
    </location>
</feature>
<organism evidence="3 4">
    <name type="scientific">Amycolatopsis speibonae</name>
    <dbReference type="NCBI Taxonomy" id="1450224"/>
    <lineage>
        <taxon>Bacteria</taxon>
        <taxon>Bacillati</taxon>
        <taxon>Actinomycetota</taxon>
        <taxon>Actinomycetes</taxon>
        <taxon>Pseudonocardiales</taxon>
        <taxon>Pseudonocardiaceae</taxon>
        <taxon>Amycolatopsis</taxon>
    </lineage>
</organism>
<comment type="caution">
    <text evidence="3">The sequence shown here is derived from an EMBL/GenBank/DDBJ whole genome shotgun (WGS) entry which is preliminary data.</text>
</comment>
<accession>A0ABV7P2I0</accession>
<keyword evidence="4" id="KW-1185">Reference proteome</keyword>
<keyword evidence="1" id="KW-0812">Transmembrane</keyword>
<dbReference type="PROSITE" id="PS50125">
    <property type="entry name" value="GUANYLATE_CYCLASE_2"/>
    <property type="match status" value="1"/>
</dbReference>
<dbReference type="EMBL" id="JBHRWK010000047">
    <property type="protein sequence ID" value="MFC3453244.1"/>
    <property type="molecule type" value="Genomic_DNA"/>
</dbReference>
<reference evidence="4" key="1">
    <citation type="journal article" date="2019" name="Int. J. Syst. Evol. Microbiol.">
        <title>The Global Catalogue of Microorganisms (GCM) 10K type strain sequencing project: providing services to taxonomists for standard genome sequencing and annotation.</title>
        <authorList>
            <consortium name="The Broad Institute Genomics Platform"/>
            <consortium name="The Broad Institute Genome Sequencing Center for Infectious Disease"/>
            <person name="Wu L."/>
            <person name="Ma J."/>
        </authorList>
    </citation>
    <scope>NUCLEOTIDE SEQUENCE [LARGE SCALE GENOMIC DNA]</scope>
    <source>
        <strain evidence="4">CGMCC 4.7676</strain>
    </source>
</reference>
<protein>
    <recommendedName>
        <fullName evidence="2">Guanylate cyclase domain-containing protein</fullName>
    </recommendedName>
</protein>
<evidence type="ECO:0000259" key="2">
    <source>
        <dbReference type="PROSITE" id="PS50125"/>
    </source>
</evidence>
<evidence type="ECO:0000256" key="1">
    <source>
        <dbReference type="SAM" id="Phobius"/>
    </source>
</evidence>
<evidence type="ECO:0000313" key="4">
    <source>
        <dbReference type="Proteomes" id="UP001595645"/>
    </source>
</evidence>
<dbReference type="InterPro" id="IPR001054">
    <property type="entry name" value="A/G_cyclase"/>
</dbReference>
<keyword evidence="1" id="KW-1133">Transmembrane helix</keyword>
<dbReference type="RefSeq" id="WP_378242004.1">
    <property type="nucleotide sequence ID" value="NZ_JBHRWK010000047.1"/>
</dbReference>
<gene>
    <name evidence="3" type="ORF">ACFOSH_27735</name>
</gene>
<keyword evidence="1" id="KW-0472">Membrane</keyword>
<feature type="transmembrane region" description="Helical" evidence="1">
    <location>
        <begin position="205"/>
        <end position="226"/>
    </location>
</feature>
<dbReference type="SUPFAM" id="SSF55073">
    <property type="entry name" value="Nucleotide cyclase"/>
    <property type="match status" value="1"/>
</dbReference>